<keyword evidence="4" id="KW-0347">Helicase</keyword>
<dbReference type="SUPFAM" id="SSF46600">
    <property type="entry name" value="C-terminal UvrC-binding domain of UvrB"/>
    <property type="match status" value="1"/>
</dbReference>
<dbReference type="PROSITE" id="PS50151">
    <property type="entry name" value="UVR"/>
    <property type="match status" value="1"/>
</dbReference>
<keyword evidence="5" id="KW-0234">DNA repair</keyword>
<dbReference type="GO" id="GO:0005737">
    <property type="term" value="C:cytoplasm"/>
    <property type="evidence" value="ECO:0007669"/>
    <property type="project" value="UniProtKB-SubCell"/>
</dbReference>
<dbReference type="PANTHER" id="PTHR24029">
    <property type="entry name" value="UVRABC SYSTEM PROTEIN B"/>
    <property type="match status" value="1"/>
</dbReference>
<dbReference type="Gene3D" id="1.10.260.40">
    <property type="entry name" value="lambda repressor-like DNA-binding domains"/>
    <property type="match status" value="1"/>
</dbReference>
<dbReference type="InterPro" id="IPR010982">
    <property type="entry name" value="Lambda_DNA-bd_dom_sf"/>
</dbReference>
<evidence type="ECO:0000256" key="8">
    <source>
        <dbReference type="SAM" id="Coils"/>
    </source>
</evidence>
<comment type="caution">
    <text evidence="12">The sequence shown here is derived from an EMBL/GenBank/DDBJ whole genome shotgun (WGS) entry which is preliminary data.</text>
</comment>
<keyword evidence="4" id="KW-0547">Nucleotide-binding</keyword>
<keyword evidence="5" id="KW-0227">DNA damage</keyword>
<evidence type="ECO:0000256" key="6">
    <source>
        <dbReference type="ARBA" id="ARBA00026033"/>
    </source>
</evidence>
<dbReference type="PANTHER" id="PTHR24029:SF0">
    <property type="entry name" value="UVRABC SYSTEM PROTEIN B"/>
    <property type="match status" value="1"/>
</dbReference>
<dbReference type="EMBL" id="CAMKVN010000008">
    <property type="protein sequence ID" value="CAI2161585.1"/>
    <property type="molecule type" value="Genomic_DNA"/>
</dbReference>
<comment type="subcellular location">
    <subcellularLocation>
        <location evidence="1">Cytoplasm</location>
    </subcellularLocation>
</comment>
<keyword evidence="3" id="KW-0228">DNA excision</keyword>
<dbReference type="GO" id="GO:0009380">
    <property type="term" value="C:excinuclease repair complex"/>
    <property type="evidence" value="ECO:0007669"/>
    <property type="project" value="InterPro"/>
</dbReference>
<dbReference type="GO" id="GO:0004518">
    <property type="term" value="F:nuclease activity"/>
    <property type="evidence" value="ECO:0007669"/>
    <property type="project" value="UniProtKB-KW"/>
</dbReference>
<keyword evidence="4" id="KW-0067">ATP-binding</keyword>
<dbReference type="GO" id="GO:0004386">
    <property type="term" value="F:helicase activity"/>
    <property type="evidence" value="ECO:0007669"/>
    <property type="project" value="UniProtKB-KW"/>
</dbReference>
<dbReference type="SUPFAM" id="SSF52540">
    <property type="entry name" value="P-loop containing nucleoside triphosphate hydrolases"/>
    <property type="match status" value="2"/>
</dbReference>
<dbReference type="AlphaFoldDB" id="A0A9W4SA64"/>
<dbReference type="SMART" id="SM00487">
    <property type="entry name" value="DEXDc"/>
    <property type="match status" value="1"/>
</dbReference>
<dbReference type="InterPro" id="IPR004807">
    <property type="entry name" value="UvrB"/>
</dbReference>
<gene>
    <name evidence="12" type="ORF">FWILDA_LOCUS121</name>
</gene>
<dbReference type="InterPro" id="IPR027417">
    <property type="entry name" value="P-loop_NTPase"/>
</dbReference>
<evidence type="ECO:0000259" key="9">
    <source>
        <dbReference type="PROSITE" id="PS50151"/>
    </source>
</evidence>
<dbReference type="Gene3D" id="3.40.50.300">
    <property type="entry name" value="P-loop containing nucleotide triphosphate hydrolases"/>
    <property type="match status" value="3"/>
</dbReference>
<comment type="subunit">
    <text evidence="6">Forms a heterotetramer with UvrA during the search for lesions. Interacts with UvrC in an incision complex.</text>
</comment>
<keyword evidence="13" id="KW-1185">Reference proteome</keyword>
<evidence type="ECO:0000313" key="12">
    <source>
        <dbReference type="EMBL" id="CAI2161585.1"/>
    </source>
</evidence>
<dbReference type="Pfam" id="PF12344">
    <property type="entry name" value="UvrB"/>
    <property type="match status" value="1"/>
</dbReference>
<dbReference type="OrthoDB" id="5408721at2759"/>
<dbReference type="SUPFAM" id="SSF47413">
    <property type="entry name" value="lambda repressor-like DNA-binding domains"/>
    <property type="match status" value="1"/>
</dbReference>
<keyword evidence="5" id="KW-0267">Excision nuclease</keyword>
<dbReference type="GO" id="GO:0005524">
    <property type="term" value="F:ATP binding"/>
    <property type="evidence" value="ECO:0007669"/>
    <property type="project" value="InterPro"/>
</dbReference>
<dbReference type="GO" id="GO:0006289">
    <property type="term" value="P:nucleotide-excision repair"/>
    <property type="evidence" value="ECO:0007669"/>
    <property type="project" value="InterPro"/>
</dbReference>
<dbReference type="PROSITE" id="PS51192">
    <property type="entry name" value="HELICASE_ATP_BIND_1"/>
    <property type="match status" value="1"/>
</dbReference>
<evidence type="ECO:0000259" key="10">
    <source>
        <dbReference type="PROSITE" id="PS51192"/>
    </source>
</evidence>
<name>A0A9W4SA64_9GLOM</name>
<protein>
    <recommendedName>
        <fullName evidence="7">UvrABC system protein B</fullName>
    </recommendedName>
</protein>
<keyword evidence="4" id="KW-0378">Hydrolase</keyword>
<dbReference type="InterPro" id="IPR001943">
    <property type="entry name" value="UVR_dom"/>
</dbReference>
<dbReference type="Pfam" id="PF04851">
    <property type="entry name" value="ResIII"/>
    <property type="match status" value="1"/>
</dbReference>
<feature type="domain" description="Helicase C-terminal" evidence="11">
    <location>
        <begin position="507"/>
        <end position="673"/>
    </location>
</feature>
<dbReference type="InterPro" id="IPR006935">
    <property type="entry name" value="Helicase/UvrB_N"/>
</dbReference>
<reference evidence="12" key="1">
    <citation type="submission" date="2022-08" db="EMBL/GenBank/DDBJ databases">
        <authorList>
            <person name="Kallberg Y."/>
            <person name="Tangrot J."/>
            <person name="Rosling A."/>
        </authorList>
    </citation>
    <scope>NUCLEOTIDE SEQUENCE</scope>
    <source>
        <strain evidence="12">Wild A</strain>
    </source>
</reference>
<feature type="domain" description="Helicase ATP-binding" evidence="10">
    <location>
        <begin position="129"/>
        <end position="262"/>
    </location>
</feature>
<dbReference type="InterPro" id="IPR024759">
    <property type="entry name" value="UvrB_YAD/RRR_dom"/>
</dbReference>
<evidence type="ECO:0000256" key="5">
    <source>
        <dbReference type="ARBA" id="ARBA00022881"/>
    </source>
</evidence>
<sequence>MTKSKIVLKGKKNGSYNFPPEKELKRVREKEGIANIVLPKNATFLERVKYEICQAILAYQQDSHLTYRNISQKIGISSEQTVDMLRGNIAGFALDSLITYAEKLHIPCQVKITTKENGDQPQAIKKLVKGIEEKKKEQVLLGATGTGKTFTMANIIQTAQKPTLILAHNKTLAMQIYQEMQGFFPHNRVEYYVSYFDYYQPEAYKPASDTYIGKKVQRNANIAKMRLKTLNSLVTDSSVIVIASVAAIYGCFNPTSYRKVVLHLEKGQVINRETISSKLTHLGYKEDKKINPGNEITQIEKRNKQTSEKVREVTKIAIPPSQDYVGEEGENLTKILEKIAEELIIRKEKLGEEKNFLAAERLEKRVQEDLFNLREMGVCPGIENYSRYFDGRKEGETPFVLLDYFPKDFLTIIDESHITIPQVKAMYNTDRRRKETLVKYGFRLPSALDNRPLNQEEFFTKIGYTLYVSATPGKFELDKVNYQPVEQIIRPTGLLDPQIEVRSSRNQIAEIMEEITKRSEKGEKVLIYALTIVMSEEIANFLQEKNIRVVYLHSRLEIFDRYQAITSLRRGVYDVIVGINLLKEGIDLPEVSLVCILDADKSGFLRDTRSLIQIIGRASRNSSGKVILYADKITNNMLEAIEETNRRRQIQQEYNYQRNITPQTVQKPIKDIILDYEITILVEKAQRGEMKNKELTKLIKDLRKKMKRSTREFKFDQAIAFRNALLDLEKLEIVL</sequence>
<keyword evidence="8" id="KW-0175">Coiled coil</keyword>
<proteinExistence type="inferred from homology"/>
<accession>A0A9W4SA64</accession>
<dbReference type="PROSITE" id="PS51194">
    <property type="entry name" value="HELICASE_CTER"/>
    <property type="match status" value="1"/>
</dbReference>
<dbReference type="InterPro" id="IPR001650">
    <property type="entry name" value="Helicase_C-like"/>
</dbReference>
<dbReference type="Proteomes" id="UP001153678">
    <property type="component" value="Unassembled WGS sequence"/>
</dbReference>
<evidence type="ECO:0000256" key="3">
    <source>
        <dbReference type="ARBA" id="ARBA00022769"/>
    </source>
</evidence>
<evidence type="ECO:0000256" key="4">
    <source>
        <dbReference type="ARBA" id="ARBA00022806"/>
    </source>
</evidence>
<dbReference type="InterPro" id="IPR036876">
    <property type="entry name" value="UVR_dom_sf"/>
</dbReference>
<evidence type="ECO:0000259" key="11">
    <source>
        <dbReference type="PROSITE" id="PS51194"/>
    </source>
</evidence>
<dbReference type="Pfam" id="PF00271">
    <property type="entry name" value="Helicase_C"/>
    <property type="match status" value="1"/>
</dbReference>
<evidence type="ECO:0000256" key="7">
    <source>
        <dbReference type="ARBA" id="ARBA00029504"/>
    </source>
</evidence>
<dbReference type="GO" id="GO:0016887">
    <property type="term" value="F:ATP hydrolysis activity"/>
    <property type="evidence" value="ECO:0007669"/>
    <property type="project" value="InterPro"/>
</dbReference>
<organism evidence="12 13">
    <name type="scientific">Funneliformis geosporum</name>
    <dbReference type="NCBI Taxonomy" id="1117311"/>
    <lineage>
        <taxon>Eukaryota</taxon>
        <taxon>Fungi</taxon>
        <taxon>Fungi incertae sedis</taxon>
        <taxon>Mucoromycota</taxon>
        <taxon>Glomeromycotina</taxon>
        <taxon>Glomeromycetes</taxon>
        <taxon>Glomerales</taxon>
        <taxon>Glomeraceae</taxon>
        <taxon>Funneliformis</taxon>
    </lineage>
</organism>
<evidence type="ECO:0000256" key="1">
    <source>
        <dbReference type="ARBA" id="ARBA00004496"/>
    </source>
</evidence>
<dbReference type="InterPro" id="IPR014001">
    <property type="entry name" value="Helicase_ATP-bd"/>
</dbReference>
<evidence type="ECO:0000256" key="2">
    <source>
        <dbReference type="ARBA" id="ARBA00008533"/>
    </source>
</evidence>
<evidence type="ECO:0000313" key="13">
    <source>
        <dbReference type="Proteomes" id="UP001153678"/>
    </source>
</evidence>
<feature type="coiled-coil region" evidence="8">
    <location>
        <begin position="685"/>
        <end position="712"/>
    </location>
</feature>
<comment type="similarity">
    <text evidence="2">Belongs to the UvrB family.</text>
</comment>
<dbReference type="GO" id="GO:0003677">
    <property type="term" value="F:DNA binding"/>
    <property type="evidence" value="ECO:0007669"/>
    <property type="project" value="InterPro"/>
</dbReference>
<dbReference type="SMART" id="SM00490">
    <property type="entry name" value="HELICc"/>
    <property type="match status" value="1"/>
</dbReference>
<feature type="domain" description="UVR" evidence="9">
    <location>
        <begin position="696"/>
        <end position="731"/>
    </location>
</feature>